<organism evidence="1 2">
    <name type="scientific">Rotaria magnacalcarata</name>
    <dbReference type="NCBI Taxonomy" id="392030"/>
    <lineage>
        <taxon>Eukaryota</taxon>
        <taxon>Metazoa</taxon>
        <taxon>Spiralia</taxon>
        <taxon>Gnathifera</taxon>
        <taxon>Rotifera</taxon>
        <taxon>Eurotatoria</taxon>
        <taxon>Bdelloidea</taxon>
        <taxon>Philodinida</taxon>
        <taxon>Philodinidae</taxon>
        <taxon>Rotaria</taxon>
    </lineage>
</organism>
<keyword evidence="2" id="KW-1185">Reference proteome</keyword>
<sequence length="42" mass="4532">VHSSKAIPCPSTNEFVKILIQSTNHQIPIPPNVNILKTPAAI</sequence>
<protein>
    <submittedName>
        <fullName evidence="1">Uncharacterized protein</fullName>
    </submittedName>
</protein>
<proteinExistence type="predicted"/>
<accession>A0A821NBN0</accession>
<dbReference type="Proteomes" id="UP000663866">
    <property type="component" value="Unassembled WGS sequence"/>
</dbReference>
<feature type="non-terminal residue" evidence="1">
    <location>
        <position position="1"/>
    </location>
</feature>
<name>A0A821NBN0_9BILA</name>
<evidence type="ECO:0000313" key="2">
    <source>
        <dbReference type="Proteomes" id="UP000663866"/>
    </source>
</evidence>
<comment type="caution">
    <text evidence="1">The sequence shown here is derived from an EMBL/GenBank/DDBJ whole genome shotgun (WGS) entry which is preliminary data.</text>
</comment>
<dbReference type="AlphaFoldDB" id="A0A821NBN0"/>
<reference evidence="1" key="1">
    <citation type="submission" date="2021-02" db="EMBL/GenBank/DDBJ databases">
        <authorList>
            <person name="Nowell W R."/>
        </authorList>
    </citation>
    <scope>NUCLEOTIDE SEQUENCE</scope>
</reference>
<gene>
    <name evidence="1" type="ORF">OVN521_LOCUS51330</name>
</gene>
<dbReference type="EMBL" id="CAJOBG010122757">
    <property type="protein sequence ID" value="CAF4785217.1"/>
    <property type="molecule type" value="Genomic_DNA"/>
</dbReference>
<evidence type="ECO:0000313" key="1">
    <source>
        <dbReference type="EMBL" id="CAF4785217.1"/>
    </source>
</evidence>